<dbReference type="InterPro" id="IPR042226">
    <property type="entry name" value="eFR1_2_sf"/>
</dbReference>
<dbReference type="STRING" id="1193181.BN10_1080024"/>
<gene>
    <name evidence="2" type="ORF">BN10_1080024</name>
</gene>
<protein>
    <recommendedName>
        <fullName evidence="1">Actinobacteria/chloroflexi VLRF1 release factor domain-containing protein</fullName>
    </recommendedName>
</protein>
<feature type="domain" description="Actinobacteria/chloroflexi VLRF1 release factor" evidence="1">
    <location>
        <begin position="42"/>
        <end position="172"/>
    </location>
</feature>
<reference evidence="2 3" key="1">
    <citation type="journal article" date="2013" name="ISME J.">
        <title>A metabolic model for members of the genus Tetrasphaera involved in enhanced biological phosphorus removal.</title>
        <authorList>
            <person name="Kristiansen R."/>
            <person name="Nguyen H.T.T."/>
            <person name="Saunders A.M."/>
            <person name="Nielsen J.L."/>
            <person name="Wimmer R."/>
            <person name="Le V.Q."/>
            <person name="McIlroy S.J."/>
            <person name="Petrovski S."/>
            <person name="Seviour R.J."/>
            <person name="Calteau A."/>
            <person name="Nielsen K.L."/>
            <person name="Nielsen P.H."/>
        </authorList>
    </citation>
    <scope>NUCLEOTIDE SEQUENCE [LARGE SCALE GENOMIC DNA]</scope>
    <source>
        <strain evidence="2 3">Lp2</strain>
    </source>
</reference>
<dbReference type="Proteomes" id="UP000013167">
    <property type="component" value="Unassembled WGS sequence"/>
</dbReference>
<dbReference type="AlphaFoldDB" id="N0DZ38"/>
<dbReference type="eggNOG" id="COG1503">
    <property type="taxonomic scope" value="Bacteria"/>
</dbReference>
<evidence type="ECO:0000313" key="3">
    <source>
        <dbReference type="Proteomes" id="UP000013167"/>
    </source>
</evidence>
<dbReference type="HOGENOM" id="CLU_082731_0_0_11"/>
<dbReference type="NCBIfam" id="NF041024">
    <property type="entry name" value="acVLRF1_NCBI"/>
    <property type="match status" value="1"/>
</dbReference>
<comment type="caution">
    <text evidence="2">The sequence shown here is derived from an EMBL/GenBank/DDBJ whole genome shotgun (WGS) entry which is preliminary data.</text>
</comment>
<dbReference type="EMBL" id="CAIZ01000011">
    <property type="protein sequence ID" value="CCH68626.1"/>
    <property type="molecule type" value="Genomic_DNA"/>
</dbReference>
<dbReference type="InterPro" id="IPR040783">
    <property type="entry name" value="VLRF1"/>
</dbReference>
<organism evidence="2 3">
    <name type="scientific">Phycicoccus elongatus Lp2</name>
    <dbReference type="NCBI Taxonomy" id="1193181"/>
    <lineage>
        <taxon>Bacteria</taxon>
        <taxon>Bacillati</taxon>
        <taxon>Actinomycetota</taxon>
        <taxon>Actinomycetes</taxon>
        <taxon>Micrococcales</taxon>
        <taxon>Intrasporangiaceae</taxon>
        <taxon>Phycicoccus</taxon>
    </lineage>
</organism>
<evidence type="ECO:0000259" key="1">
    <source>
        <dbReference type="Pfam" id="PF18859"/>
    </source>
</evidence>
<dbReference type="RefSeq" id="WP_010851530.1">
    <property type="nucleotide sequence ID" value="NZ_HF570956.1"/>
</dbReference>
<sequence length="175" mass="19236">MAQRIVEVAPERLDGWLERFEANNPGGEPQRVVNLERFDHSPLAVLLLRRGGYAVALAAEDGLLAHKVGSRHVQSRTAAGGWSQQRFARRRGNQADALVGAVQDHFVRILDGQPAPMALLVGGDKALAAEVLADPRLVHLTTLPSRAAYDIGDPKRSVLDETLRRSRRVRVTIEE</sequence>
<dbReference type="Pfam" id="PF18859">
    <property type="entry name" value="acVLRF1"/>
    <property type="match status" value="1"/>
</dbReference>
<evidence type="ECO:0000313" key="2">
    <source>
        <dbReference type="EMBL" id="CCH68626.1"/>
    </source>
</evidence>
<accession>N0DZ38</accession>
<dbReference type="SUPFAM" id="SSF53137">
    <property type="entry name" value="Translational machinery components"/>
    <property type="match status" value="1"/>
</dbReference>
<dbReference type="OrthoDB" id="3728778at2"/>
<dbReference type="Gene3D" id="3.30.420.60">
    <property type="entry name" value="eRF1 domain 2"/>
    <property type="match status" value="1"/>
</dbReference>
<name>N0DZ38_9MICO</name>
<proteinExistence type="predicted"/>
<keyword evidence="3" id="KW-1185">Reference proteome</keyword>